<accession>A0A4C1SBB6</accession>
<comment type="caution">
    <text evidence="1">The sequence shown here is derived from an EMBL/GenBank/DDBJ whole genome shotgun (WGS) entry which is preliminary data.</text>
</comment>
<name>A0A4C1SBB6_EUMVA</name>
<evidence type="ECO:0000313" key="1">
    <source>
        <dbReference type="EMBL" id="GBO98379.1"/>
    </source>
</evidence>
<sequence>MVGYTVYNLKINGDFESSGILVKKASRGPFKHEAVGEGPLRPRPATPLALNESHFEHDRIGVVIVAAGSAVTAPKEYAPPVRSCVPPMG</sequence>
<evidence type="ECO:0000313" key="2">
    <source>
        <dbReference type="Proteomes" id="UP000299102"/>
    </source>
</evidence>
<protein>
    <submittedName>
        <fullName evidence="1">Uncharacterized protein</fullName>
    </submittedName>
</protein>
<organism evidence="1 2">
    <name type="scientific">Eumeta variegata</name>
    <name type="common">Bagworm moth</name>
    <name type="synonym">Eumeta japonica</name>
    <dbReference type="NCBI Taxonomy" id="151549"/>
    <lineage>
        <taxon>Eukaryota</taxon>
        <taxon>Metazoa</taxon>
        <taxon>Ecdysozoa</taxon>
        <taxon>Arthropoda</taxon>
        <taxon>Hexapoda</taxon>
        <taxon>Insecta</taxon>
        <taxon>Pterygota</taxon>
        <taxon>Neoptera</taxon>
        <taxon>Endopterygota</taxon>
        <taxon>Lepidoptera</taxon>
        <taxon>Glossata</taxon>
        <taxon>Ditrysia</taxon>
        <taxon>Tineoidea</taxon>
        <taxon>Psychidae</taxon>
        <taxon>Oiketicinae</taxon>
        <taxon>Eumeta</taxon>
    </lineage>
</organism>
<gene>
    <name evidence="1" type="ORF">EVAR_40_1</name>
</gene>
<dbReference type="AlphaFoldDB" id="A0A4C1SBB6"/>
<keyword evidence="2" id="KW-1185">Reference proteome</keyword>
<dbReference type="EMBL" id="BGZK01000001">
    <property type="protein sequence ID" value="GBO98379.1"/>
    <property type="molecule type" value="Genomic_DNA"/>
</dbReference>
<proteinExistence type="predicted"/>
<reference evidence="1 2" key="1">
    <citation type="journal article" date="2019" name="Commun. Biol.">
        <title>The bagworm genome reveals a unique fibroin gene that provides high tensile strength.</title>
        <authorList>
            <person name="Kono N."/>
            <person name="Nakamura H."/>
            <person name="Ohtoshi R."/>
            <person name="Tomita M."/>
            <person name="Numata K."/>
            <person name="Arakawa K."/>
        </authorList>
    </citation>
    <scope>NUCLEOTIDE SEQUENCE [LARGE SCALE GENOMIC DNA]</scope>
</reference>
<dbReference type="Proteomes" id="UP000299102">
    <property type="component" value="Unassembled WGS sequence"/>
</dbReference>